<dbReference type="GO" id="GO:0016787">
    <property type="term" value="F:hydrolase activity"/>
    <property type="evidence" value="ECO:0007669"/>
    <property type="project" value="InterPro"/>
</dbReference>
<evidence type="ECO:0000313" key="2">
    <source>
        <dbReference type="EMBL" id="PSR25401.1"/>
    </source>
</evidence>
<gene>
    <name evidence="2" type="ORF">C7B43_16870</name>
</gene>
<reference evidence="2 3" key="1">
    <citation type="journal article" date="2014" name="BMC Genomics">
        <title>Comparison of environmental and isolate Sulfobacillus genomes reveals diverse carbon, sulfur, nitrogen, and hydrogen metabolisms.</title>
        <authorList>
            <person name="Justice N.B."/>
            <person name="Norman A."/>
            <person name="Brown C.T."/>
            <person name="Singh A."/>
            <person name="Thomas B.C."/>
            <person name="Banfield J.F."/>
        </authorList>
    </citation>
    <scope>NUCLEOTIDE SEQUENCE [LARGE SCALE GENOMIC DNA]</scope>
    <source>
        <strain evidence="2">AMDSBA1</strain>
    </source>
</reference>
<accession>A0A2T2WT27</accession>
<name>A0A2T2WT27_9FIRM</name>
<organism evidence="2 3">
    <name type="scientific">Sulfobacillus benefaciens</name>
    <dbReference type="NCBI Taxonomy" id="453960"/>
    <lineage>
        <taxon>Bacteria</taxon>
        <taxon>Bacillati</taxon>
        <taxon>Bacillota</taxon>
        <taxon>Clostridia</taxon>
        <taxon>Eubacteriales</taxon>
        <taxon>Clostridiales Family XVII. Incertae Sedis</taxon>
        <taxon>Sulfobacillus</taxon>
    </lineage>
</organism>
<evidence type="ECO:0000313" key="3">
    <source>
        <dbReference type="Proteomes" id="UP000242699"/>
    </source>
</evidence>
<dbReference type="SUPFAM" id="SSF53474">
    <property type="entry name" value="alpha/beta-Hydrolases"/>
    <property type="match status" value="1"/>
</dbReference>
<dbReference type="AlphaFoldDB" id="A0A2T2WT27"/>
<dbReference type="InterPro" id="IPR029058">
    <property type="entry name" value="AB_hydrolase_fold"/>
</dbReference>
<dbReference type="Proteomes" id="UP000242699">
    <property type="component" value="Unassembled WGS sequence"/>
</dbReference>
<proteinExistence type="predicted"/>
<feature type="domain" description="Dienelactone hydrolase" evidence="1">
    <location>
        <begin position="15"/>
        <end position="262"/>
    </location>
</feature>
<dbReference type="InterPro" id="IPR002925">
    <property type="entry name" value="Dienelactn_hydro"/>
</dbReference>
<comment type="caution">
    <text evidence="2">The sequence shown here is derived from an EMBL/GenBank/DDBJ whole genome shotgun (WGS) entry which is preliminary data.</text>
</comment>
<dbReference type="PANTHER" id="PTHR46623:SF6">
    <property type="entry name" value="ALPHA_BETA-HYDROLASES SUPERFAMILY PROTEIN"/>
    <property type="match status" value="1"/>
</dbReference>
<sequence>MRDQLITFSGGNRELEGYVVFPDKPEPSPAVIVVHEIWGLDDHVKDVARRFAQEGYVALAPNLYTGEWREAMQPDRIMAGMMFLREAPPEIQRDPAKMAEVLSTRSPEEQQALRTLMQIMSAQQRQTFAEELLGGIKYLSALTEVDSGRITSLGFCMGGGLAINMATKAPELWKTVIFYGENPPLEQVPAIQARVFGIYAGKDRRITDHVPQFQQAMEEAGKSFSYKVYGGTQHAFFNDTRPMYNKEAAEDAWQETLRFLGKE</sequence>
<dbReference type="PANTHER" id="PTHR46623">
    <property type="entry name" value="CARBOXYMETHYLENEBUTENOLIDASE-RELATED"/>
    <property type="match status" value="1"/>
</dbReference>
<dbReference type="Gene3D" id="3.40.50.1820">
    <property type="entry name" value="alpha/beta hydrolase"/>
    <property type="match status" value="1"/>
</dbReference>
<dbReference type="Pfam" id="PF01738">
    <property type="entry name" value="DLH"/>
    <property type="match status" value="1"/>
</dbReference>
<protein>
    <recommendedName>
        <fullName evidence="1">Dienelactone hydrolase domain-containing protein</fullName>
    </recommendedName>
</protein>
<evidence type="ECO:0000259" key="1">
    <source>
        <dbReference type="Pfam" id="PF01738"/>
    </source>
</evidence>
<dbReference type="InterPro" id="IPR051049">
    <property type="entry name" value="Dienelactone_hydrolase-like"/>
</dbReference>
<dbReference type="EMBL" id="PXYT01000055">
    <property type="protein sequence ID" value="PSR25401.1"/>
    <property type="molecule type" value="Genomic_DNA"/>
</dbReference>